<sequence length="28" mass="3087">MPLRRKATDVRATTTIPPLPSSSITFTK</sequence>
<organism evidence="2 3">
    <name type="scientific">Trifolium pratense</name>
    <name type="common">Red clover</name>
    <dbReference type="NCBI Taxonomy" id="57577"/>
    <lineage>
        <taxon>Eukaryota</taxon>
        <taxon>Viridiplantae</taxon>
        <taxon>Streptophyta</taxon>
        <taxon>Embryophyta</taxon>
        <taxon>Tracheophyta</taxon>
        <taxon>Spermatophyta</taxon>
        <taxon>Magnoliopsida</taxon>
        <taxon>eudicotyledons</taxon>
        <taxon>Gunneridae</taxon>
        <taxon>Pentapetalae</taxon>
        <taxon>rosids</taxon>
        <taxon>fabids</taxon>
        <taxon>Fabales</taxon>
        <taxon>Fabaceae</taxon>
        <taxon>Papilionoideae</taxon>
        <taxon>50 kb inversion clade</taxon>
        <taxon>NPAAA clade</taxon>
        <taxon>Hologalegina</taxon>
        <taxon>IRL clade</taxon>
        <taxon>Trifolieae</taxon>
        <taxon>Trifolium</taxon>
    </lineage>
</organism>
<feature type="compositionally biased region" description="Polar residues" evidence="1">
    <location>
        <begin position="11"/>
        <end position="28"/>
    </location>
</feature>
<protein>
    <submittedName>
        <fullName evidence="2">Uncharacterized protein</fullName>
    </submittedName>
</protein>
<gene>
    <name evidence="2" type="ORF">L195_g043866</name>
</gene>
<evidence type="ECO:0000256" key="1">
    <source>
        <dbReference type="SAM" id="MobiDB-lite"/>
    </source>
</evidence>
<reference evidence="2 3" key="2">
    <citation type="journal article" date="2017" name="Front. Plant Sci.">
        <title>Gene Classification and Mining of Molecular Markers Useful in Red Clover (Trifolium pratense) Breeding.</title>
        <authorList>
            <person name="Istvanek J."/>
            <person name="Dluhosova J."/>
            <person name="Dluhos P."/>
            <person name="Patkova L."/>
            <person name="Nedelnik J."/>
            <person name="Repkova J."/>
        </authorList>
    </citation>
    <scope>NUCLEOTIDE SEQUENCE [LARGE SCALE GENOMIC DNA]</scope>
    <source>
        <strain evidence="3">cv. Tatra</strain>
        <tissue evidence="2">Young leaves</tissue>
    </source>
</reference>
<comment type="caution">
    <text evidence="2">The sequence shown here is derived from an EMBL/GenBank/DDBJ whole genome shotgun (WGS) entry which is preliminary data.</text>
</comment>
<evidence type="ECO:0000313" key="2">
    <source>
        <dbReference type="EMBL" id="PNX87770.1"/>
    </source>
</evidence>
<accession>A0A2K3MAF5</accession>
<name>A0A2K3MAF5_TRIPR</name>
<evidence type="ECO:0000313" key="3">
    <source>
        <dbReference type="Proteomes" id="UP000236291"/>
    </source>
</evidence>
<dbReference type="Proteomes" id="UP000236291">
    <property type="component" value="Unassembled WGS sequence"/>
</dbReference>
<dbReference type="EMBL" id="ASHM01054721">
    <property type="protein sequence ID" value="PNX87770.1"/>
    <property type="molecule type" value="Genomic_DNA"/>
</dbReference>
<feature type="non-terminal residue" evidence="2">
    <location>
        <position position="28"/>
    </location>
</feature>
<proteinExistence type="predicted"/>
<feature type="region of interest" description="Disordered" evidence="1">
    <location>
        <begin position="1"/>
        <end position="28"/>
    </location>
</feature>
<reference evidence="2 3" key="1">
    <citation type="journal article" date="2014" name="Am. J. Bot.">
        <title>Genome assembly and annotation for red clover (Trifolium pratense; Fabaceae).</title>
        <authorList>
            <person name="Istvanek J."/>
            <person name="Jaros M."/>
            <person name="Krenek A."/>
            <person name="Repkova J."/>
        </authorList>
    </citation>
    <scope>NUCLEOTIDE SEQUENCE [LARGE SCALE GENOMIC DNA]</scope>
    <source>
        <strain evidence="3">cv. Tatra</strain>
        <tissue evidence="2">Young leaves</tissue>
    </source>
</reference>
<dbReference type="AlphaFoldDB" id="A0A2K3MAF5"/>